<evidence type="ECO:0000256" key="1">
    <source>
        <dbReference type="ARBA" id="ARBA00005092"/>
    </source>
</evidence>
<evidence type="ECO:0000256" key="7">
    <source>
        <dbReference type="ARBA" id="ARBA00049936"/>
    </source>
</evidence>
<evidence type="ECO:0000256" key="5">
    <source>
        <dbReference type="ARBA" id="ARBA00049727"/>
    </source>
</evidence>
<evidence type="ECO:0000256" key="4">
    <source>
        <dbReference type="ARBA" id="ARBA00049583"/>
    </source>
</evidence>
<feature type="domain" description="3-octaprenyl-4-hydroxybenzoate carboxy-lyase-like Rift-related" evidence="8">
    <location>
        <begin position="103"/>
        <end position="294"/>
    </location>
</feature>
<evidence type="ECO:0000259" key="10">
    <source>
        <dbReference type="Pfam" id="PF20696"/>
    </source>
</evidence>
<dbReference type="GO" id="GO:0005737">
    <property type="term" value="C:cytoplasm"/>
    <property type="evidence" value="ECO:0007669"/>
    <property type="project" value="TreeGrafter"/>
</dbReference>
<dbReference type="SUPFAM" id="SSF143968">
    <property type="entry name" value="UbiD C-terminal domain-like"/>
    <property type="match status" value="1"/>
</dbReference>
<dbReference type="EC" id="4.1.1.126" evidence="5"/>
<feature type="domain" description="3-octaprenyl-4-hydroxybenzoate carboxy-lyase-like N-terminal" evidence="9">
    <location>
        <begin position="16"/>
        <end position="85"/>
    </location>
</feature>
<dbReference type="NCBIfam" id="TIGR00148">
    <property type="entry name" value="UbiD family decarboxylase"/>
    <property type="match status" value="1"/>
</dbReference>
<comment type="function">
    <text evidence="4">Catalyzes the conversion of trans-anhydromevalonate 5-phosphate (tAHMP) into isopentenyl phosphate. Involved in the archaeal mevalonate (MVA) pathway, which provides fundamental precursors for isoprenoid biosynthesis, such as isopentenyl diphosphate (IPP) and dimethylallyl diphosphate (DMAPP).</text>
</comment>
<proteinExistence type="inferred from homology"/>
<reference evidence="11 12" key="1">
    <citation type="submission" date="2017-04" db="EMBL/GenBank/DDBJ databases">
        <title>Novel microbial lineages endemic to geothermal iron-oxide mats fill important gaps in the evolutionary history of Archaea.</title>
        <authorList>
            <person name="Jay Z.J."/>
            <person name="Beam J.P."/>
            <person name="Dlakic M."/>
            <person name="Rusch D.B."/>
            <person name="Kozubal M.A."/>
            <person name="Inskeep W.P."/>
        </authorList>
    </citation>
    <scope>NUCLEOTIDE SEQUENCE [LARGE SCALE GENOMIC DNA]</scope>
    <source>
        <strain evidence="11">OSP_D</strain>
    </source>
</reference>
<evidence type="ECO:0000313" key="11">
    <source>
        <dbReference type="EMBL" id="PSN84378.1"/>
    </source>
</evidence>
<dbReference type="Pfam" id="PF20695">
    <property type="entry name" value="UbiD_N"/>
    <property type="match status" value="1"/>
</dbReference>
<dbReference type="GO" id="GO:0016831">
    <property type="term" value="F:carboxy-lyase activity"/>
    <property type="evidence" value="ECO:0007669"/>
    <property type="project" value="InterPro"/>
</dbReference>
<feature type="domain" description="3-octaprenyl-4-hydroxybenzoate carboxy-lyase-like C-terminal" evidence="10">
    <location>
        <begin position="299"/>
        <end position="421"/>
    </location>
</feature>
<gene>
    <name evidence="11" type="ORF">B9Q01_01460</name>
</gene>
<evidence type="ECO:0000259" key="9">
    <source>
        <dbReference type="Pfam" id="PF20695"/>
    </source>
</evidence>
<dbReference type="Pfam" id="PF01977">
    <property type="entry name" value="UbiD"/>
    <property type="match status" value="1"/>
</dbReference>
<comment type="catalytic activity">
    <reaction evidence="3">
        <text>(2E)-3-methyl-5-phosphooxypent-2-enoate + H(+) = isopentenyl phosphate + CO2</text>
        <dbReference type="Rhea" id="RHEA:78971"/>
        <dbReference type="ChEBI" id="CHEBI:15378"/>
        <dbReference type="ChEBI" id="CHEBI:16526"/>
        <dbReference type="ChEBI" id="CHEBI:65078"/>
        <dbReference type="ChEBI" id="CHEBI:229665"/>
        <dbReference type="EC" id="4.1.1.126"/>
    </reaction>
    <physiologicalReaction direction="left-to-right" evidence="3">
        <dbReference type="Rhea" id="RHEA:78972"/>
    </physiologicalReaction>
</comment>
<evidence type="ECO:0000256" key="2">
    <source>
        <dbReference type="ARBA" id="ARBA00010021"/>
    </source>
</evidence>
<accession>A0A2R6ADF9</accession>
<comment type="pathway">
    <text evidence="1">Isoprenoid biosynthesis; isopentenyl diphosphate biosynthesis via mevalonate pathway.</text>
</comment>
<dbReference type="AlphaFoldDB" id="A0A2R6ADF9"/>
<dbReference type="PANTHER" id="PTHR30108:SF21">
    <property type="entry name" value="4-HYDROXYBENZOATE DECARBOXYLASE"/>
    <property type="match status" value="1"/>
</dbReference>
<comment type="cofactor">
    <cofactor evidence="7">
        <name>prenylated FMN</name>
        <dbReference type="ChEBI" id="CHEBI:87746"/>
    </cofactor>
</comment>
<name>A0A2R6ADF9_9ARCH</name>
<evidence type="ECO:0000256" key="6">
    <source>
        <dbReference type="ARBA" id="ARBA00049754"/>
    </source>
</evidence>
<dbReference type="Gene3D" id="3.40.1670.10">
    <property type="entry name" value="UbiD C-terminal domain-like"/>
    <property type="match status" value="1"/>
</dbReference>
<dbReference type="InterPro" id="IPR049381">
    <property type="entry name" value="UbiD-like_C"/>
</dbReference>
<dbReference type="InterPro" id="IPR049383">
    <property type="entry name" value="UbiD-like_N"/>
</dbReference>
<dbReference type="Proteomes" id="UP000240880">
    <property type="component" value="Unassembled WGS sequence"/>
</dbReference>
<dbReference type="SUPFAM" id="SSF50475">
    <property type="entry name" value="FMN-binding split barrel"/>
    <property type="match status" value="1"/>
</dbReference>
<sequence>MRLPILKASKGFRSFLEELSEKKALKVVKREVSVEYEAASILGREPNKPMLFEKLKSFSAKVAGNVYSTRELVASYFGIEQSALLWVMRQAINNPEKTQEPSSRKNAPCYEVIEQNVDLPSQLPALRHTRGDGGRYVTASVFCVEDPEFGVNLSFHRMMLLPDKRNKVAIRVVPRDLFTYLKRAKGELEAAVTIGNGLGYLLAAATTVERGYDELGIANALEPQNLVYSHNGLPIPADSEYVLEGRIYETPAEKEGPFFDLTLTLDAVREQPVFEVKIVSHRLNPCYHALLPGYGEHRVLMGLPREPTIFNEVSKVVECLDVYLTPGGGSWLHGVVKIRKKQADDGIKAIHAAFRGHPSLKHVVIVDEDIDIRNLEEVEWAIATRFQADKNLVILKDAIGSSLDPSADRINRKTAKMGIDATIPFDRKKEEFKRWGFEPVKEEEC</sequence>
<evidence type="ECO:0000256" key="3">
    <source>
        <dbReference type="ARBA" id="ARBA00049054"/>
    </source>
</evidence>
<comment type="similarity">
    <text evidence="2">Belongs to the UbiD family.</text>
</comment>
<comment type="caution">
    <text evidence="11">The sequence shown here is derived from an EMBL/GenBank/DDBJ whole genome shotgun (WGS) entry which is preliminary data.</text>
</comment>
<evidence type="ECO:0000259" key="8">
    <source>
        <dbReference type="Pfam" id="PF01977"/>
    </source>
</evidence>
<dbReference type="InterPro" id="IPR002830">
    <property type="entry name" value="UbiD"/>
</dbReference>
<dbReference type="Pfam" id="PF20696">
    <property type="entry name" value="UbiD_C"/>
    <property type="match status" value="1"/>
</dbReference>
<evidence type="ECO:0000313" key="12">
    <source>
        <dbReference type="Proteomes" id="UP000240880"/>
    </source>
</evidence>
<dbReference type="EMBL" id="NEXC01000004">
    <property type="protein sequence ID" value="PSN84378.1"/>
    <property type="molecule type" value="Genomic_DNA"/>
</dbReference>
<dbReference type="PANTHER" id="PTHR30108">
    <property type="entry name" value="3-OCTAPRENYL-4-HYDROXYBENZOATE CARBOXY-LYASE-RELATED"/>
    <property type="match status" value="1"/>
</dbReference>
<dbReference type="InterPro" id="IPR048304">
    <property type="entry name" value="UbiD_Rift_dom"/>
</dbReference>
<organism evidence="11 12">
    <name type="scientific">Candidatus Marsarchaeota G1 archaeon OSP_D</name>
    <dbReference type="NCBI Taxonomy" id="1978155"/>
    <lineage>
        <taxon>Archaea</taxon>
        <taxon>Candidatus Marsarchaeota</taxon>
        <taxon>Candidatus Marsarchaeota group 1</taxon>
    </lineage>
</organism>
<protein>
    <recommendedName>
        <fullName evidence="6">Anhydromevalonate phosphate decarboxylase</fullName>
        <ecNumber evidence="5">4.1.1.126</ecNumber>
    </recommendedName>
</protein>